<dbReference type="Proteomes" id="UP000289411">
    <property type="component" value="Unassembled WGS sequence"/>
</dbReference>
<keyword evidence="1 2" id="KW-0238">DNA-binding</keyword>
<dbReference type="SUPFAM" id="SSF46689">
    <property type="entry name" value="Homeodomain-like"/>
    <property type="match status" value="1"/>
</dbReference>
<dbReference type="PRINTS" id="PR00455">
    <property type="entry name" value="HTHTETR"/>
</dbReference>
<evidence type="ECO:0000256" key="1">
    <source>
        <dbReference type="ARBA" id="ARBA00023125"/>
    </source>
</evidence>
<accession>A0A4Q2RFC0</accession>
<evidence type="ECO:0000256" key="2">
    <source>
        <dbReference type="PROSITE-ProRule" id="PRU00335"/>
    </source>
</evidence>
<dbReference type="PANTHER" id="PTHR30055:SF196">
    <property type="entry name" value="HTH-TYPE TRANSCRIPTIONAL REGULATOR RUTR"/>
    <property type="match status" value="1"/>
</dbReference>
<dbReference type="InterPro" id="IPR050109">
    <property type="entry name" value="HTH-type_TetR-like_transc_reg"/>
</dbReference>
<keyword evidence="5" id="KW-1185">Reference proteome</keyword>
<dbReference type="InterPro" id="IPR009057">
    <property type="entry name" value="Homeodomain-like_sf"/>
</dbReference>
<dbReference type="EMBL" id="QYBC01000008">
    <property type="protein sequence ID" value="RYB05040.1"/>
    <property type="molecule type" value="Genomic_DNA"/>
</dbReference>
<protein>
    <submittedName>
        <fullName evidence="4">TetR family transcriptional regulator</fullName>
    </submittedName>
</protein>
<gene>
    <name evidence="4" type="ORF">D3272_11315</name>
</gene>
<dbReference type="RefSeq" id="WP_129219279.1">
    <property type="nucleotide sequence ID" value="NZ_QYBC01000008.1"/>
</dbReference>
<feature type="domain" description="HTH tetR-type" evidence="3">
    <location>
        <begin position="16"/>
        <end position="76"/>
    </location>
</feature>
<evidence type="ECO:0000313" key="5">
    <source>
        <dbReference type="Proteomes" id="UP000289411"/>
    </source>
</evidence>
<dbReference type="Pfam" id="PF00440">
    <property type="entry name" value="TetR_N"/>
    <property type="match status" value="1"/>
</dbReference>
<dbReference type="Gene3D" id="1.10.357.10">
    <property type="entry name" value="Tetracycline Repressor, domain 2"/>
    <property type="match status" value="1"/>
</dbReference>
<evidence type="ECO:0000259" key="3">
    <source>
        <dbReference type="PROSITE" id="PS50977"/>
    </source>
</evidence>
<dbReference type="Pfam" id="PF08362">
    <property type="entry name" value="TetR_C_3"/>
    <property type="match status" value="1"/>
</dbReference>
<dbReference type="InterPro" id="IPR001647">
    <property type="entry name" value="HTH_TetR"/>
</dbReference>
<name>A0A4Q2RFC0_9HYPH</name>
<evidence type="ECO:0000313" key="4">
    <source>
        <dbReference type="EMBL" id="RYB05040.1"/>
    </source>
</evidence>
<dbReference type="GO" id="GO:0000976">
    <property type="term" value="F:transcription cis-regulatory region binding"/>
    <property type="evidence" value="ECO:0007669"/>
    <property type="project" value="TreeGrafter"/>
</dbReference>
<sequence length="221" mass="23762">MSSRKSVPERPSAGRADLEEAILRAAEAEFAEKGFEGATTAAIAARAGLPKANLHYYVATKEALYRRVVEGVLAAWLDAARGFDAAPTAVEALTRYIEGKMDLARDRPLGSRIFAREVMSGAPVIRDFLDTTLSAWVRERGAIVEGWVADGQLRPLDPKVLFYMIWAATQHYADFAHQITALNGGVPLDDAGFAAAKRQVVATLLGGVLAPRPDDMAAIPA</sequence>
<dbReference type="Gene3D" id="1.10.10.60">
    <property type="entry name" value="Homeodomain-like"/>
    <property type="match status" value="1"/>
</dbReference>
<dbReference type="PANTHER" id="PTHR30055">
    <property type="entry name" value="HTH-TYPE TRANSCRIPTIONAL REGULATOR RUTR"/>
    <property type="match status" value="1"/>
</dbReference>
<dbReference type="PROSITE" id="PS50977">
    <property type="entry name" value="HTH_TETR_2"/>
    <property type="match status" value="1"/>
</dbReference>
<dbReference type="AlphaFoldDB" id="A0A4Q2RFC0"/>
<reference evidence="4 5" key="2">
    <citation type="submission" date="2019-02" db="EMBL/GenBank/DDBJ databases">
        <title>'Lichenibacterium ramalinii' gen. nov. sp. nov., 'Lichenibacterium minor' gen. nov. sp. nov.</title>
        <authorList>
            <person name="Pankratov T."/>
        </authorList>
    </citation>
    <scope>NUCLEOTIDE SEQUENCE [LARGE SCALE GENOMIC DNA]</scope>
    <source>
        <strain evidence="4 5">RmlP001</strain>
    </source>
</reference>
<comment type="caution">
    <text evidence="4">The sequence shown here is derived from an EMBL/GenBank/DDBJ whole genome shotgun (WGS) entry which is preliminary data.</text>
</comment>
<feature type="DNA-binding region" description="H-T-H motif" evidence="2">
    <location>
        <begin position="39"/>
        <end position="58"/>
    </location>
</feature>
<dbReference type="GO" id="GO:0045892">
    <property type="term" value="P:negative regulation of DNA-templated transcription"/>
    <property type="evidence" value="ECO:0007669"/>
    <property type="project" value="InterPro"/>
</dbReference>
<proteinExistence type="predicted"/>
<dbReference type="OrthoDB" id="2356263at2"/>
<dbReference type="GO" id="GO:0003700">
    <property type="term" value="F:DNA-binding transcription factor activity"/>
    <property type="evidence" value="ECO:0007669"/>
    <property type="project" value="TreeGrafter"/>
</dbReference>
<organism evidence="4 5">
    <name type="scientific">Lichenibacterium ramalinae</name>
    <dbReference type="NCBI Taxonomy" id="2316527"/>
    <lineage>
        <taxon>Bacteria</taxon>
        <taxon>Pseudomonadati</taxon>
        <taxon>Pseudomonadota</taxon>
        <taxon>Alphaproteobacteria</taxon>
        <taxon>Hyphomicrobiales</taxon>
        <taxon>Lichenihabitantaceae</taxon>
        <taxon>Lichenibacterium</taxon>
    </lineage>
</organism>
<dbReference type="SUPFAM" id="SSF48498">
    <property type="entry name" value="Tetracyclin repressor-like, C-terminal domain"/>
    <property type="match status" value="1"/>
</dbReference>
<reference evidence="4 5" key="1">
    <citation type="submission" date="2018-09" db="EMBL/GenBank/DDBJ databases">
        <authorList>
            <person name="Grouzdev D.S."/>
            <person name="Krutkina M.S."/>
        </authorList>
    </citation>
    <scope>NUCLEOTIDE SEQUENCE [LARGE SCALE GENOMIC DNA]</scope>
    <source>
        <strain evidence="4 5">RmlP001</strain>
    </source>
</reference>
<dbReference type="InterPro" id="IPR036271">
    <property type="entry name" value="Tet_transcr_reg_TetR-rel_C_sf"/>
</dbReference>
<dbReference type="InterPro" id="IPR013573">
    <property type="entry name" value="Tscrpt_reg_YcdC_C"/>
</dbReference>